<reference evidence="2" key="1">
    <citation type="journal article" date="2023" name="Nat. Commun.">
        <title>Diploid and tetraploid genomes of Acorus and the evolution of monocots.</title>
        <authorList>
            <person name="Ma L."/>
            <person name="Liu K.W."/>
            <person name="Li Z."/>
            <person name="Hsiao Y.Y."/>
            <person name="Qi Y."/>
            <person name="Fu T."/>
            <person name="Tang G.D."/>
            <person name="Zhang D."/>
            <person name="Sun W.H."/>
            <person name="Liu D.K."/>
            <person name="Li Y."/>
            <person name="Chen G.Z."/>
            <person name="Liu X.D."/>
            <person name="Liao X.Y."/>
            <person name="Jiang Y.T."/>
            <person name="Yu X."/>
            <person name="Hao Y."/>
            <person name="Huang J."/>
            <person name="Zhao X.W."/>
            <person name="Ke S."/>
            <person name="Chen Y.Y."/>
            <person name="Wu W.L."/>
            <person name="Hsu J.L."/>
            <person name="Lin Y.F."/>
            <person name="Huang M.D."/>
            <person name="Li C.Y."/>
            <person name="Huang L."/>
            <person name="Wang Z.W."/>
            <person name="Zhao X."/>
            <person name="Zhong W.Y."/>
            <person name="Peng D.H."/>
            <person name="Ahmad S."/>
            <person name="Lan S."/>
            <person name="Zhang J.S."/>
            <person name="Tsai W.C."/>
            <person name="Van de Peer Y."/>
            <person name="Liu Z.J."/>
        </authorList>
    </citation>
    <scope>NUCLEOTIDE SEQUENCE</scope>
    <source>
        <strain evidence="2">SCP</strain>
    </source>
</reference>
<accession>A0AAV9B2R0</accession>
<dbReference type="AlphaFoldDB" id="A0AAV9B2R0"/>
<evidence type="ECO:0000313" key="2">
    <source>
        <dbReference type="EMBL" id="KAK1270698.1"/>
    </source>
</evidence>
<reference evidence="2" key="2">
    <citation type="submission" date="2023-06" db="EMBL/GenBank/DDBJ databases">
        <authorList>
            <person name="Ma L."/>
            <person name="Liu K.-W."/>
            <person name="Li Z."/>
            <person name="Hsiao Y.-Y."/>
            <person name="Qi Y."/>
            <person name="Fu T."/>
            <person name="Tang G."/>
            <person name="Zhang D."/>
            <person name="Sun W.-H."/>
            <person name="Liu D.-K."/>
            <person name="Li Y."/>
            <person name="Chen G.-Z."/>
            <person name="Liu X.-D."/>
            <person name="Liao X.-Y."/>
            <person name="Jiang Y.-T."/>
            <person name="Yu X."/>
            <person name="Hao Y."/>
            <person name="Huang J."/>
            <person name="Zhao X.-W."/>
            <person name="Ke S."/>
            <person name="Chen Y.-Y."/>
            <person name="Wu W.-L."/>
            <person name="Hsu J.-L."/>
            <person name="Lin Y.-F."/>
            <person name="Huang M.-D."/>
            <person name="Li C.-Y."/>
            <person name="Huang L."/>
            <person name="Wang Z.-W."/>
            <person name="Zhao X."/>
            <person name="Zhong W.-Y."/>
            <person name="Peng D.-H."/>
            <person name="Ahmad S."/>
            <person name="Lan S."/>
            <person name="Zhang J.-S."/>
            <person name="Tsai W.-C."/>
            <person name="Van De Peer Y."/>
            <person name="Liu Z.-J."/>
        </authorList>
    </citation>
    <scope>NUCLEOTIDE SEQUENCE</scope>
    <source>
        <strain evidence="2">SCP</strain>
        <tissue evidence="2">Leaves</tissue>
    </source>
</reference>
<protein>
    <submittedName>
        <fullName evidence="2">Uncharacterized protein</fullName>
    </submittedName>
</protein>
<dbReference type="EMBL" id="JAUJYN010000005">
    <property type="protein sequence ID" value="KAK1270698.1"/>
    <property type="molecule type" value="Genomic_DNA"/>
</dbReference>
<name>A0AAV9B2R0_ACOGR</name>
<gene>
    <name evidence="2" type="ORF">QJS04_geneDACA013036</name>
</gene>
<comment type="caution">
    <text evidence="2">The sequence shown here is derived from an EMBL/GenBank/DDBJ whole genome shotgun (WGS) entry which is preliminary data.</text>
</comment>
<evidence type="ECO:0000256" key="1">
    <source>
        <dbReference type="SAM" id="MobiDB-lite"/>
    </source>
</evidence>
<evidence type="ECO:0000313" key="3">
    <source>
        <dbReference type="Proteomes" id="UP001179952"/>
    </source>
</evidence>
<sequence>MNKKRRSEQAGQEELEKTMFSSFTNAANSLSHLYMQAYNNQKSTFKAGQQYGLEKLKEWILRQVEEGGQVTQEEIIAYLQDELNDGEVIPMSPVSQPERENSPFQIPHGRLEAAVAAEDQNRNTIFLNALSSPIRGILQPLDMAHGGNVSDELNIRKTGRGSPSHVSNAMEE</sequence>
<keyword evidence="3" id="KW-1185">Reference proteome</keyword>
<dbReference type="Proteomes" id="UP001179952">
    <property type="component" value="Unassembled WGS sequence"/>
</dbReference>
<feature type="region of interest" description="Disordered" evidence="1">
    <location>
        <begin position="148"/>
        <end position="172"/>
    </location>
</feature>
<dbReference type="PANTHER" id="PTHR33675:SF1">
    <property type="entry name" value="HOLOCARBOXYLASE SYNTHETASE"/>
    <property type="match status" value="1"/>
</dbReference>
<proteinExistence type="predicted"/>
<organism evidence="2 3">
    <name type="scientific">Acorus gramineus</name>
    <name type="common">Dwarf sweet flag</name>
    <dbReference type="NCBI Taxonomy" id="55184"/>
    <lineage>
        <taxon>Eukaryota</taxon>
        <taxon>Viridiplantae</taxon>
        <taxon>Streptophyta</taxon>
        <taxon>Embryophyta</taxon>
        <taxon>Tracheophyta</taxon>
        <taxon>Spermatophyta</taxon>
        <taxon>Magnoliopsida</taxon>
        <taxon>Liliopsida</taxon>
        <taxon>Acoraceae</taxon>
        <taxon>Acorus</taxon>
    </lineage>
</organism>
<dbReference type="PANTHER" id="PTHR33675">
    <property type="entry name" value="NUCLEAR RECEPTOR FAMILY 2 GROUP C PROTEIN"/>
    <property type="match status" value="1"/>
</dbReference>